<dbReference type="InterPro" id="IPR036188">
    <property type="entry name" value="FAD/NAD-bd_sf"/>
</dbReference>
<protein>
    <submittedName>
        <fullName evidence="5">Monooxygenase</fullName>
    </submittedName>
</protein>
<comment type="caution">
    <text evidence="5">The sequence shown here is derived from an EMBL/GenBank/DDBJ whole genome shotgun (WGS) entry which is preliminary data.</text>
</comment>
<dbReference type="Gene3D" id="3.30.9.10">
    <property type="entry name" value="D-Amino Acid Oxidase, subunit A, domain 2"/>
    <property type="match status" value="1"/>
</dbReference>
<dbReference type="InterPro" id="IPR002938">
    <property type="entry name" value="FAD-bd"/>
</dbReference>
<sequence length="520" mass="54829">MVTATVWQTPVLVVGAGTAGAVLALELAHHGVACMVIDRGGAAERVGLAHLGGRSMELLRRLGLAAAVRRAGLDADAATDLVWRQRLDRPPVLIAQRPSVNQLRQLYATVNDGSAPAEYHQPIAEARLGQLLRGCLAASPLVDLREGWTATGVRVTPDGVAVTAADGSGEARHTIRTRYVVGCDGAASTVRRCAGIELDALAGAHVRYRAIAFRSADLALHSRGPGLSTLVVGGATLLSRPQRHLWAAHLPLGAGELGEFLGSAVEVLGVQDWDDTLPVARVYRRGPVFLAGAAAHGFAPAGDTPDPGIGDAVNLGWKLAAVHLGWGGPALLDSYEAERRPRALMDRELLARGLETRRRFGRLAAVGAPADYLAGFLRGEPALADDLGSGYGERYAASPVIRYERGHPPPPGPRITPSTWPGGRAPTVRLADGGQLFDRLGPQFTLVDLTGGGDGRALAAAARSRGLPVAHLPLDEPAVRACWGRRLVLVRPDQHVAWRDDAGLDDWDAVLDTVFGCQPD</sequence>
<dbReference type="PRINTS" id="PR00420">
    <property type="entry name" value="RNGMNOXGNASE"/>
</dbReference>
<keyword evidence="5" id="KW-0503">Monooxygenase</keyword>
<feature type="domain" description="FAD-binding" evidence="4">
    <location>
        <begin position="265"/>
        <end position="343"/>
    </location>
</feature>
<dbReference type="PANTHER" id="PTHR43004:SF21">
    <property type="entry name" value="FAD-BINDING DOMAIN-CONTAINING PROTEIN-RELATED"/>
    <property type="match status" value="1"/>
</dbReference>
<gene>
    <name evidence="5" type="primary">cadA</name>
    <name evidence="5" type="ORF">GCM10017581_033160</name>
</gene>
<reference evidence="5" key="1">
    <citation type="journal article" date="2014" name="Int. J. Syst. Evol. Microbiol.">
        <title>Complete genome sequence of Corynebacterium casei LMG S-19264T (=DSM 44701T), isolated from a smear-ripened cheese.</title>
        <authorList>
            <consortium name="US DOE Joint Genome Institute (JGI-PGF)"/>
            <person name="Walter F."/>
            <person name="Albersmeier A."/>
            <person name="Kalinowski J."/>
            <person name="Ruckert C."/>
        </authorList>
    </citation>
    <scope>NUCLEOTIDE SEQUENCE</scope>
    <source>
        <strain evidence="5">VKM Ac-1321</strain>
    </source>
</reference>
<feature type="domain" description="FAD-binding" evidence="4">
    <location>
        <begin position="9"/>
        <end position="217"/>
    </location>
</feature>
<keyword evidence="6" id="KW-1185">Reference proteome</keyword>
<dbReference type="Pfam" id="PF01494">
    <property type="entry name" value="FAD_binding_3"/>
    <property type="match status" value="2"/>
</dbReference>
<keyword evidence="2" id="KW-0274">FAD</keyword>
<dbReference type="SUPFAM" id="SSF51905">
    <property type="entry name" value="FAD/NAD(P)-binding domain"/>
    <property type="match status" value="1"/>
</dbReference>
<feature type="region of interest" description="Disordered" evidence="3">
    <location>
        <begin position="402"/>
        <end position="423"/>
    </location>
</feature>
<keyword evidence="5" id="KW-0560">Oxidoreductase</keyword>
<dbReference type="GO" id="GO:0071949">
    <property type="term" value="F:FAD binding"/>
    <property type="evidence" value="ECO:0007669"/>
    <property type="project" value="InterPro"/>
</dbReference>
<keyword evidence="1" id="KW-0285">Flavoprotein</keyword>
<dbReference type="AlphaFoldDB" id="A0A9W6NLP4"/>
<evidence type="ECO:0000259" key="4">
    <source>
        <dbReference type="Pfam" id="PF01494"/>
    </source>
</evidence>
<reference evidence="5" key="2">
    <citation type="submission" date="2023-01" db="EMBL/GenBank/DDBJ databases">
        <authorList>
            <person name="Sun Q."/>
            <person name="Evtushenko L."/>
        </authorList>
    </citation>
    <scope>NUCLEOTIDE SEQUENCE</scope>
    <source>
        <strain evidence="5">VKM Ac-1321</strain>
    </source>
</reference>
<dbReference type="InterPro" id="IPR050641">
    <property type="entry name" value="RIFMO-like"/>
</dbReference>
<dbReference type="Pfam" id="PF21274">
    <property type="entry name" value="Rng_hyd_C"/>
    <property type="match status" value="1"/>
</dbReference>
<evidence type="ECO:0000256" key="2">
    <source>
        <dbReference type="ARBA" id="ARBA00022827"/>
    </source>
</evidence>
<evidence type="ECO:0000313" key="5">
    <source>
        <dbReference type="EMBL" id="GLL01574.1"/>
    </source>
</evidence>
<evidence type="ECO:0000313" key="6">
    <source>
        <dbReference type="Proteomes" id="UP001143480"/>
    </source>
</evidence>
<name>A0A9W6NLP4_9ACTN</name>
<dbReference type="PANTHER" id="PTHR43004">
    <property type="entry name" value="TRK SYSTEM POTASSIUM UPTAKE PROTEIN"/>
    <property type="match status" value="1"/>
</dbReference>
<dbReference type="GO" id="GO:0016709">
    <property type="term" value="F:oxidoreductase activity, acting on paired donors, with incorporation or reduction of molecular oxygen, NAD(P)H as one donor, and incorporation of one atom of oxygen"/>
    <property type="evidence" value="ECO:0007669"/>
    <property type="project" value="UniProtKB-ARBA"/>
</dbReference>
<organism evidence="5 6">
    <name type="scientific">Dactylosporangium matsuzakiense</name>
    <dbReference type="NCBI Taxonomy" id="53360"/>
    <lineage>
        <taxon>Bacteria</taxon>
        <taxon>Bacillati</taxon>
        <taxon>Actinomycetota</taxon>
        <taxon>Actinomycetes</taxon>
        <taxon>Micromonosporales</taxon>
        <taxon>Micromonosporaceae</taxon>
        <taxon>Dactylosporangium</taxon>
    </lineage>
</organism>
<accession>A0A9W6NLP4</accession>
<dbReference type="Proteomes" id="UP001143480">
    <property type="component" value="Unassembled WGS sequence"/>
</dbReference>
<dbReference type="EMBL" id="BSFP01000017">
    <property type="protein sequence ID" value="GLL01574.1"/>
    <property type="molecule type" value="Genomic_DNA"/>
</dbReference>
<dbReference type="Gene3D" id="3.50.50.60">
    <property type="entry name" value="FAD/NAD(P)-binding domain"/>
    <property type="match status" value="1"/>
</dbReference>
<dbReference type="RefSeq" id="WP_261964310.1">
    <property type="nucleotide sequence ID" value="NZ_BAAAXA010000003.1"/>
</dbReference>
<dbReference type="Gene3D" id="3.40.30.120">
    <property type="match status" value="1"/>
</dbReference>
<evidence type="ECO:0000256" key="1">
    <source>
        <dbReference type="ARBA" id="ARBA00022630"/>
    </source>
</evidence>
<evidence type="ECO:0000256" key="3">
    <source>
        <dbReference type="SAM" id="MobiDB-lite"/>
    </source>
</evidence>
<proteinExistence type="predicted"/>